<feature type="transmembrane region" description="Helical" evidence="2">
    <location>
        <begin position="124"/>
        <end position="145"/>
    </location>
</feature>
<organism evidence="3 4">
    <name type="scientific">Alicycliphilus denitrificans</name>
    <dbReference type="NCBI Taxonomy" id="179636"/>
    <lineage>
        <taxon>Bacteria</taxon>
        <taxon>Pseudomonadati</taxon>
        <taxon>Pseudomonadota</taxon>
        <taxon>Betaproteobacteria</taxon>
        <taxon>Burkholderiales</taxon>
        <taxon>Comamonadaceae</taxon>
        <taxon>Alicycliphilus</taxon>
    </lineage>
</organism>
<dbReference type="AlphaFoldDB" id="A0A858ZZZ1"/>
<sequence>MGHPAVALRAAAHALVRQGAQARVREHAAHQGEHRAHARQGGRPHARALRHRAPLGRLHHAPRPGAGPVRGLRDAQRQGPGRRRVGQPHHRPAHGRGAARRPAQGGSRFFYPLHYSLNFHWKNLGTWIVGFAALMMPVALASGVVMHRKIFREFFTFRPQKTTQRSALDLHNMTGVVALPFHFFFAFPGLVIFAGIYFPVSHTQLEPLHELHEKVEAQETGLPHDRTGVAAPLASVDAMVAEAQRRWAAQGMAGEVGFLALQHVGDTNGYVSIYRAGTDRIALVGNGIHFKASTGELLREDPAKSAVDGVNEFLTGLHLQHFRHWLLRWLYVLGGLAGCVCIATGFLFFVEKRKKQHARAGSQGARVVDALAVTTVTGMLIAALGILIANRLPPEALPAGWRPRGDLEQYAFWAAWVLAMAHAFWRSTPVAQCRMAPAWCEQSWAIAAMAVVAAVLNWVTTGDHLLKTLGAGYWPVAGGTCSSSPAPRWLWWPRASWGGAPGWCLPRASRRRPMRDALLLAAAMLAATAGMGWLALDVHWEQVRGADPLAPSTARLLHALGALGLAASLALCLTVDHASMASLVWVMALAAAALAVAFTLTWRPRWLGPLVVWRGLVRSVK</sequence>
<reference evidence="3 4" key="1">
    <citation type="submission" date="2020-05" db="EMBL/GenBank/DDBJ databases">
        <title>Complete genome sequence of Alicycliphilus denitrificans DP3.</title>
        <authorList>
            <person name="Chen X."/>
        </authorList>
    </citation>
    <scope>NUCLEOTIDE SEQUENCE [LARGE SCALE GENOMIC DNA]</scope>
    <source>
        <strain evidence="3 4">DP3</strain>
    </source>
</reference>
<feature type="transmembrane region" description="Helical" evidence="2">
    <location>
        <begin position="175"/>
        <end position="198"/>
    </location>
</feature>
<evidence type="ECO:0000256" key="1">
    <source>
        <dbReference type="SAM" id="MobiDB-lite"/>
    </source>
</evidence>
<keyword evidence="2" id="KW-0812">Transmembrane</keyword>
<evidence type="ECO:0000313" key="3">
    <source>
        <dbReference type="EMBL" id="QKD46312.1"/>
    </source>
</evidence>
<name>A0A858ZZZ1_9BURK</name>
<dbReference type="InterPro" id="IPR005625">
    <property type="entry name" value="PepSY-ass_TM"/>
</dbReference>
<dbReference type="RefSeq" id="WP_168728176.1">
    <property type="nucleotide sequence ID" value="NZ_CP051298.1"/>
</dbReference>
<gene>
    <name evidence="3" type="ORF">HF896_13255</name>
</gene>
<feature type="compositionally biased region" description="Basic and acidic residues" evidence="1">
    <location>
        <begin position="23"/>
        <end position="35"/>
    </location>
</feature>
<dbReference type="Pfam" id="PF11804">
    <property type="entry name" value="DUF3325"/>
    <property type="match status" value="1"/>
</dbReference>
<evidence type="ECO:0000256" key="2">
    <source>
        <dbReference type="SAM" id="Phobius"/>
    </source>
</evidence>
<keyword evidence="2" id="KW-0472">Membrane</keyword>
<dbReference type="Pfam" id="PF03929">
    <property type="entry name" value="PepSY_TM"/>
    <property type="match status" value="1"/>
</dbReference>
<feature type="transmembrane region" description="Helical" evidence="2">
    <location>
        <begin position="517"/>
        <end position="536"/>
    </location>
</feature>
<feature type="transmembrane region" description="Helical" evidence="2">
    <location>
        <begin position="556"/>
        <end position="575"/>
    </location>
</feature>
<feature type="transmembrane region" description="Helical" evidence="2">
    <location>
        <begin position="582"/>
        <end position="602"/>
    </location>
</feature>
<accession>A0A858ZZZ1</accession>
<dbReference type="InterPro" id="IPR021762">
    <property type="entry name" value="DUF3325"/>
</dbReference>
<dbReference type="PANTHER" id="PTHR34219:SF4">
    <property type="entry name" value="PEPSY DOMAIN-CONTAINING PROTEIN"/>
    <property type="match status" value="1"/>
</dbReference>
<dbReference type="Proteomes" id="UP000500755">
    <property type="component" value="Chromosome"/>
</dbReference>
<keyword evidence="2" id="KW-1133">Transmembrane helix</keyword>
<dbReference type="EMBL" id="CP051298">
    <property type="protein sequence ID" value="QKD46312.1"/>
    <property type="molecule type" value="Genomic_DNA"/>
</dbReference>
<feature type="region of interest" description="Disordered" evidence="1">
    <location>
        <begin position="19"/>
        <end position="103"/>
    </location>
</feature>
<feature type="transmembrane region" description="Helical" evidence="2">
    <location>
        <begin position="370"/>
        <end position="389"/>
    </location>
</feature>
<feature type="transmembrane region" description="Helical" evidence="2">
    <location>
        <begin position="409"/>
        <end position="425"/>
    </location>
</feature>
<protein>
    <submittedName>
        <fullName evidence="3">PepSY domain-containing protein</fullName>
    </submittedName>
</protein>
<feature type="compositionally biased region" description="Basic residues" evidence="1">
    <location>
        <begin position="80"/>
        <end position="99"/>
    </location>
</feature>
<evidence type="ECO:0000313" key="4">
    <source>
        <dbReference type="Proteomes" id="UP000500755"/>
    </source>
</evidence>
<proteinExistence type="predicted"/>
<dbReference type="PANTHER" id="PTHR34219">
    <property type="entry name" value="IRON-REGULATED INNER MEMBRANE PROTEIN-RELATED"/>
    <property type="match status" value="1"/>
</dbReference>
<feature type="transmembrane region" description="Helical" evidence="2">
    <location>
        <begin position="329"/>
        <end position="350"/>
    </location>
</feature>
<feature type="compositionally biased region" description="Basic residues" evidence="1">
    <location>
        <begin position="36"/>
        <end position="62"/>
    </location>
</feature>